<evidence type="ECO:0000313" key="2">
    <source>
        <dbReference type="EMBL" id="GJD41208.1"/>
    </source>
</evidence>
<protein>
    <submittedName>
        <fullName evidence="1">Uncharacterized protein</fullName>
    </submittedName>
</protein>
<reference evidence="1" key="2">
    <citation type="submission" date="2019-12" db="EMBL/GenBank/DDBJ databases">
        <authorList>
            <person name="Cremers G."/>
        </authorList>
    </citation>
    <scope>NUCLEOTIDE SEQUENCE</scope>
    <source>
        <strain evidence="1">Mbul2</strain>
    </source>
</reference>
<dbReference type="AlphaFoldDB" id="A0A679KB93"/>
<sequence length="48" mass="5351">MTEIETDIFLADLYALGERLLPGRRPTSTYGANPKLTSSLHWRTGPCT</sequence>
<dbReference type="EMBL" id="BPQF01000019">
    <property type="protein sequence ID" value="GJD41208.1"/>
    <property type="molecule type" value="Genomic_DNA"/>
</dbReference>
<gene>
    <name evidence="1" type="ORF">MBLL_03452</name>
    <name evidence="2" type="ORF">OICFNHDK_3687</name>
</gene>
<reference evidence="2" key="1">
    <citation type="journal article" date="2016" name="Front. Microbiol.">
        <title>Genome Sequence of the Piezophilic, Mesophilic Sulfate-Reducing Bacterium Desulfovibrio indicus J2T.</title>
        <authorList>
            <person name="Cao J."/>
            <person name="Maignien L."/>
            <person name="Shao Z."/>
            <person name="Alain K."/>
            <person name="Jebbar M."/>
        </authorList>
    </citation>
    <scope>NUCLEOTIDE SEQUENCE</scope>
    <source>
        <strain evidence="2">DSM 21893</strain>
    </source>
</reference>
<reference evidence="2" key="3">
    <citation type="submission" date="2021-08" db="EMBL/GenBank/DDBJ databases">
        <authorList>
            <person name="Tani A."/>
            <person name="Ola A."/>
            <person name="Ogura Y."/>
            <person name="Katsura K."/>
            <person name="Hayashi T."/>
        </authorList>
    </citation>
    <scope>NUCLEOTIDE SEQUENCE</scope>
    <source>
        <strain evidence="2">DSM 21893</strain>
    </source>
</reference>
<keyword evidence="3" id="KW-1185">Reference proteome</keyword>
<organism evidence="1">
    <name type="scientific">Methylobacterium bullatum</name>
    <dbReference type="NCBI Taxonomy" id="570505"/>
    <lineage>
        <taxon>Bacteria</taxon>
        <taxon>Pseudomonadati</taxon>
        <taxon>Pseudomonadota</taxon>
        <taxon>Alphaproteobacteria</taxon>
        <taxon>Hyphomicrobiales</taxon>
        <taxon>Methylobacteriaceae</taxon>
        <taxon>Methylobacterium</taxon>
    </lineage>
</organism>
<dbReference type="Proteomes" id="UP001055307">
    <property type="component" value="Unassembled WGS sequence"/>
</dbReference>
<accession>A0A679KB93</accession>
<dbReference type="EMBL" id="LR743511">
    <property type="protein sequence ID" value="CAA2144329.1"/>
    <property type="molecule type" value="Genomic_DNA"/>
</dbReference>
<name>A0A679KB93_9HYPH</name>
<proteinExistence type="predicted"/>
<evidence type="ECO:0000313" key="1">
    <source>
        <dbReference type="EMBL" id="CAA2144329.1"/>
    </source>
</evidence>
<evidence type="ECO:0000313" key="3">
    <source>
        <dbReference type="Proteomes" id="UP001055307"/>
    </source>
</evidence>